<feature type="transmembrane region" description="Helical" evidence="2">
    <location>
        <begin position="104"/>
        <end position="130"/>
    </location>
</feature>
<accession>A0AAD3TB67</accession>
<evidence type="ECO:0000313" key="4">
    <source>
        <dbReference type="Proteomes" id="UP001279734"/>
    </source>
</evidence>
<reference evidence="3" key="1">
    <citation type="submission" date="2023-05" db="EMBL/GenBank/DDBJ databases">
        <title>Nepenthes gracilis genome sequencing.</title>
        <authorList>
            <person name="Fukushima K."/>
        </authorList>
    </citation>
    <scope>NUCLEOTIDE SEQUENCE</scope>
    <source>
        <strain evidence="3">SING2019-196</strain>
    </source>
</reference>
<organism evidence="3 4">
    <name type="scientific">Nepenthes gracilis</name>
    <name type="common">Slender pitcher plant</name>
    <dbReference type="NCBI Taxonomy" id="150966"/>
    <lineage>
        <taxon>Eukaryota</taxon>
        <taxon>Viridiplantae</taxon>
        <taxon>Streptophyta</taxon>
        <taxon>Embryophyta</taxon>
        <taxon>Tracheophyta</taxon>
        <taxon>Spermatophyta</taxon>
        <taxon>Magnoliopsida</taxon>
        <taxon>eudicotyledons</taxon>
        <taxon>Gunneridae</taxon>
        <taxon>Pentapetalae</taxon>
        <taxon>Caryophyllales</taxon>
        <taxon>Nepenthaceae</taxon>
        <taxon>Nepenthes</taxon>
    </lineage>
</organism>
<dbReference type="InterPro" id="IPR036259">
    <property type="entry name" value="MFS_trans_sf"/>
</dbReference>
<evidence type="ECO:0000313" key="3">
    <source>
        <dbReference type="EMBL" id="GMH26823.1"/>
    </source>
</evidence>
<keyword evidence="2" id="KW-1133">Transmembrane helix</keyword>
<comment type="caution">
    <text evidence="3">The sequence shown here is derived from an EMBL/GenBank/DDBJ whole genome shotgun (WGS) entry which is preliminary data.</text>
</comment>
<keyword evidence="2" id="KW-0812">Transmembrane</keyword>
<dbReference type="EMBL" id="BSYO01000032">
    <property type="protein sequence ID" value="GMH26823.1"/>
    <property type="molecule type" value="Genomic_DNA"/>
</dbReference>
<dbReference type="Proteomes" id="UP001279734">
    <property type="component" value="Unassembled WGS sequence"/>
</dbReference>
<dbReference type="SUPFAM" id="SSF103473">
    <property type="entry name" value="MFS general substrate transporter"/>
    <property type="match status" value="1"/>
</dbReference>
<feature type="transmembrane region" description="Helical" evidence="2">
    <location>
        <begin position="137"/>
        <end position="163"/>
    </location>
</feature>
<evidence type="ECO:0000256" key="1">
    <source>
        <dbReference type="SAM" id="MobiDB-lite"/>
    </source>
</evidence>
<name>A0AAD3TB67_NEPGR</name>
<gene>
    <name evidence="3" type="ORF">Nepgr_028666</name>
</gene>
<proteinExistence type="predicted"/>
<dbReference type="PANTHER" id="PTHR35508:SF1">
    <property type="entry name" value="VOLTAGE-DEPENDENT L-TYPE CALCIUM CHANNEL SUBUNIT"/>
    <property type="match status" value="1"/>
</dbReference>
<dbReference type="AlphaFoldDB" id="A0AAD3TB67"/>
<protein>
    <submittedName>
        <fullName evidence="3">Uncharacterized protein</fullName>
    </submittedName>
</protein>
<keyword evidence="4" id="KW-1185">Reference proteome</keyword>
<feature type="transmembrane region" description="Helical" evidence="2">
    <location>
        <begin position="169"/>
        <end position="200"/>
    </location>
</feature>
<keyword evidence="2" id="KW-0472">Membrane</keyword>
<dbReference type="PANTHER" id="PTHR35508">
    <property type="entry name" value="VOLTAGE-DEPENDENT L-TYPE CALCIUM CHANNEL SUBUNIT"/>
    <property type="match status" value="1"/>
</dbReference>
<sequence length="237" mass="25994">MEEPYASETANGESAERFDDDTYSNAKRRRHQEEESGEDSLYGVVKGLLWSIFCTDPSSGLAGTSLFHRAKTSLRRDLPLLRDASRTTGLRILRWTRQGSSLRALLVISVGTVAFLTLSALLIFLVFFLVATFNAIIISLLMSLVAAGGFLALFFACVVAIYIGALSVALFVISTATISAIVAVLIATGWIGFLWTVWFAMKKSAGIARKSINLTGSAISAYSYSWHARRHSHRHHD</sequence>
<feature type="region of interest" description="Disordered" evidence="1">
    <location>
        <begin position="1"/>
        <end position="34"/>
    </location>
</feature>
<evidence type="ECO:0000256" key="2">
    <source>
        <dbReference type="SAM" id="Phobius"/>
    </source>
</evidence>